<dbReference type="SUPFAM" id="SSF75011">
    <property type="entry name" value="3-carboxy-cis,cis-mucoante lactonizing enzyme"/>
    <property type="match status" value="1"/>
</dbReference>
<accession>A0ABP4WC21</accession>
<keyword evidence="3" id="KW-0732">Signal</keyword>
<evidence type="ECO:0000313" key="5">
    <source>
        <dbReference type="Proteomes" id="UP001501475"/>
    </source>
</evidence>
<comment type="caution">
    <text evidence="4">The sequence shown here is derived from an EMBL/GenBank/DDBJ whole genome shotgun (WGS) entry which is preliminary data.</text>
</comment>
<feature type="repeat" description="NHL" evidence="2">
    <location>
        <begin position="497"/>
        <end position="529"/>
    </location>
</feature>
<keyword evidence="1" id="KW-0677">Repeat</keyword>
<dbReference type="InterPro" id="IPR011042">
    <property type="entry name" value="6-blade_b-propeller_TolB-like"/>
</dbReference>
<dbReference type="SUPFAM" id="SSF101898">
    <property type="entry name" value="NHL repeat"/>
    <property type="match status" value="1"/>
</dbReference>
<evidence type="ECO:0000256" key="1">
    <source>
        <dbReference type="ARBA" id="ARBA00022737"/>
    </source>
</evidence>
<evidence type="ECO:0008006" key="6">
    <source>
        <dbReference type="Google" id="ProtNLM"/>
    </source>
</evidence>
<sequence length="620" mass="65299">MHTPRRRTLLTASAATLLAGNAASLATAAEGAAPARAGGPAYQGQVMGGAFADMYPVDIASTGSYYYVIDPGNYQIERVVRSSGTIDKRTPRGGGAGTDELAAARALAVDSAGSVYVADTPNNRVVTYDAGLARTGGWGKKGSGVGDFTAIYGVAIGPGLTTTGASAEVVYTIDGDRVQRFTRDGKDPKVFATGFNQPRQIEVNKASGDVYVVNARDRKIVGFDKFGVQKFEFGNGVGSGPGQFQGDPRGITATATGSLIFVTDDGNRRVQVWGRGSDGTYTYRYAIGSPTTTVFTDPRGLDMTPDGKLVVTDEWDYSLKEFTVTSTSAKQTRRLFGHAAGLPGANCPRGLAADKTGHLFTSDWWNQRIVRTSLTGASAMSWGKRGTRNDPGSLNFAWGVAVQPSTGRVFVANRESHEITVFDNAAGNHKWLTKWGSRGSVSAGTQLTFPQGLTFAADGTLYVVDTGNGRVKQFRVDAAGNGAWVRTIGNGVGAAVGQFSMPTGISVGADGAIWVADTRNSRVQVFRGGSWTAYGTPTGSTKAFNVPWGVTVAPDGYVWVADTGRKRLVRMSATGAFSYEVTGASAGTADFGGPFQVLFTSATTMYVSDTWGNRVIKLGW</sequence>
<evidence type="ECO:0000313" key="4">
    <source>
        <dbReference type="EMBL" id="GAA1750192.1"/>
    </source>
</evidence>
<dbReference type="Gene3D" id="2.120.10.30">
    <property type="entry name" value="TolB, C-terminal domain"/>
    <property type="match status" value="4"/>
</dbReference>
<proteinExistence type="predicted"/>
<gene>
    <name evidence="4" type="ORF">GCM10009810_08190</name>
</gene>
<feature type="signal peptide" evidence="3">
    <location>
        <begin position="1"/>
        <end position="28"/>
    </location>
</feature>
<feature type="repeat" description="NHL" evidence="2">
    <location>
        <begin position="95"/>
        <end position="131"/>
    </location>
</feature>
<reference evidence="5" key="1">
    <citation type="journal article" date="2019" name="Int. J. Syst. Evol. Microbiol.">
        <title>The Global Catalogue of Microorganisms (GCM) 10K type strain sequencing project: providing services to taxonomists for standard genome sequencing and annotation.</title>
        <authorList>
            <consortium name="The Broad Institute Genomics Platform"/>
            <consortium name="The Broad Institute Genome Sequencing Center for Infectious Disease"/>
            <person name="Wu L."/>
            <person name="Ma J."/>
        </authorList>
    </citation>
    <scope>NUCLEOTIDE SEQUENCE [LARGE SCALE GENOMIC DNA]</scope>
    <source>
        <strain evidence="5">JCM 15591</strain>
    </source>
</reference>
<dbReference type="SUPFAM" id="SSF63829">
    <property type="entry name" value="Calcium-dependent phosphotriesterase"/>
    <property type="match status" value="1"/>
</dbReference>
<dbReference type="InterPro" id="IPR006311">
    <property type="entry name" value="TAT_signal"/>
</dbReference>
<feature type="repeat" description="NHL" evidence="2">
    <location>
        <begin position="390"/>
        <end position="425"/>
    </location>
</feature>
<dbReference type="PROSITE" id="PS51318">
    <property type="entry name" value="TAT"/>
    <property type="match status" value="1"/>
</dbReference>
<protein>
    <recommendedName>
        <fullName evidence="6">NHL repeat containing protein</fullName>
    </recommendedName>
</protein>
<keyword evidence="5" id="KW-1185">Reference proteome</keyword>
<dbReference type="PROSITE" id="PS51125">
    <property type="entry name" value="NHL"/>
    <property type="match status" value="4"/>
</dbReference>
<dbReference type="PANTHER" id="PTHR24104">
    <property type="entry name" value="E3 UBIQUITIN-PROTEIN LIGASE NHLRC1-RELATED"/>
    <property type="match status" value="1"/>
</dbReference>
<dbReference type="InterPro" id="IPR001258">
    <property type="entry name" value="NHL_repeat"/>
</dbReference>
<feature type="chain" id="PRO_5047004444" description="NHL repeat containing protein" evidence="3">
    <location>
        <begin position="29"/>
        <end position="620"/>
    </location>
</feature>
<evidence type="ECO:0000256" key="3">
    <source>
        <dbReference type="SAM" id="SignalP"/>
    </source>
</evidence>
<dbReference type="Proteomes" id="UP001501475">
    <property type="component" value="Unassembled WGS sequence"/>
</dbReference>
<name>A0ABP4WC21_9MICO</name>
<dbReference type="Pfam" id="PF01436">
    <property type="entry name" value="NHL"/>
    <property type="match status" value="5"/>
</dbReference>
<dbReference type="PANTHER" id="PTHR24104:SF25">
    <property type="entry name" value="PROTEIN LIN-41"/>
    <property type="match status" value="1"/>
</dbReference>
<organism evidence="4 5">
    <name type="scientific">Nostocoides vanveenii</name>
    <dbReference type="NCBI Taxonomy" id="330835"/>
    <lineage>
        <taxon>Bacteria</taxon>
        <taxon>Bacillati</taxon>
        <taxon>Actinomycetota</taxon>
        <taxon>Actinomycetes</taxon>
        <taxon>Micrococcales</taxon>
        <taxon>Intrasporangiaceae</taxon>
        <taxon>Nostocoides</taxon>
    </lineage>
</organism>
<evidence type="ECO:0000256" key="2">
    <source>
        <dbReference type="PROSITE-ProRule" id="PRU00504"/>
    </source>
</evidence>
<dbReference type="InterPro" id="IPR050952">
    <property type="entry name" value="TRIM-NHL_E3_ligases"/>
</dbReference>
<dbReference type="EMBL" id="BAAAPN010000021">
    <property type="protein sequence ID" value="GAA1750192.1"/>
    <property type="molecule type" value="Genomic_DNA"/>
</dbReference>
<feature type="repeat" description="NHL" evidence="2">
    <location>
        <begin position="446"/>
        <end position="477"/>
    </location>
</feature>
<dbReference type="RefSeq" id="WP_344062511.1">
    <property type="nucleotide sequence ID" value="NZ_BAAAPN010000021.1"/>
</dbReference>
<dbReference type="CDD" id="cd05819">
    <property type="entry name" value="NHL"/>
    <property type="match status" value="2"/>
</dbReference>